<name>A0AAN9TCB0_9HEMI</name>
<feature type="region of interest" description="Disordered" evidence="1">
    <location>
        <begin position="261"/>
        <end position="280"/>
    </location>
</feature>
<proteinExistence type="predicted"/>
<dbReference type="AlphaFoldDB" id="A0AAN9TCB0"/>
<organism evidence="2 3">
    <name type="scientific">Parthenolecanium corni</name>
    <dbReference type="NCBI Taxonomy" id="536013"/>
    <lineage>
        <taxon>Eukaryota</taxon>
        <taxon>Metazoa</taxon>
        <taxon>Ecdysozoa</taxon>
        <taxon>Arthropoda</taxon>
        <taxon>Hexapoda</taxon>
        <taxon>Insecta</taxon>
        <taxon>Pterygota</taxon>
        <taxon>Neoptera</taxon>
        <taxon>Paraneoptera</taxon>
        <taxon>Hemiptera</taxon>
        <taxon>Sternorrhyncha</taxon>
        <taxon>Coccoidea</taxon>
        <taxon>Coccidae</taxon>
        <taxon>Parthenolecanium</taxon>
    </lineage>
</organism>
<feature type="compositionally biased region" description="Polar residues" evidence="1">
    <location>
        <begin position="270"/>
        <end position="280"/>
    </location>
</feature>
<comment type="caution">
    <text evidence="2">The sequence shown here is derived from an EMBL/GenBank/DDBJ whole genome shotgun (WGS) entry which is preliminary data.</text>
</comment>
<gene>
    <name evidence="2" type="ORF">V9T40_000804</name>
</gene>
<evidence type="ECO:0000313" key="3">
    <source>
        <dbReference type="Proteomes" id="UP001367676"/>
    </source>
</evidence>
<feature type="region of interest" description="Disordered" evidence="1">
    <location>
        <begin position="74"/>
        <end position="110"/>
    </location>
</feature>
<evidence type="ECO:0000256" key="1">
    <source>
        <dbReference type="SAM" id="MobiDB-lite"/>
    </source>
</evidence>
<sequence>MTSSVPCVDANLTDITTDALDNIEVNSKNNVQWSDCAEEIDIGGEYIIESINETPNGGTLQAIENQAAVLARELQSDSDESDPDYPDYTPTSDFEFNEESRHDRTDLNLNKPNITNAEAEFTNIGAQRSLTKHVETKKQQQNRRKGRPYLGYKINSSSSKKKSYDNASTYRPRRKYEMRSLIIENATGTIMHLRKKDRLPLSVINYGSPQSFCPNSDSNNGSSSVPKESSNYSVQSGNMGKDVLKYYAKKKVTKYGVHDVVDSTREPPHSRTNSQIYGRL</sequence>
<keyword evidence="3" id="KW-1185">Reference proteome</keyword>
<reference evidence="2 3" key="1">
    <citation type="submission" date="2024-03" db="EMBL/GenBank/DDBJ databases">
        <title>Adaptation during the transition from Ophiocordyceps entomopathogen to insect associate is accompanied by gene loss and intensified selection.</title>
        <authorList>
            <person name="Ward C.M."/>
            <person name="Onetto C.A."/>
            <person name="Borneman A.R."/>
        </authorList>
    </citation>
    <scope>NUCLEOTIDE SEQUENCE [LARGE SCALE GENOMIC DNA]</scope>
    <source>
        <strain evidence="2">AWRI1</strain>
        <tissue evidence="2">Single Adult Female</tissue>
    </source>
</reference>
<dbReference type="Proteomes" id="UP001367676">
    <property type="component" value="Unassembled WGS sequence"/>
</dbReference>
<protein>
    <submittedName>
        <fullName evidence="2">Uncharacterized protein</fullName>
    </submittedName>
</protein>
<accession>A0AAN9TCB0</accession>
<evidence type="ECO:0000313" key="2">
    <source>
        <dbReference type="EMBL" id="KAK7580175.1"/>
    </source>
</evidence>
<dbReference type="EMBL" id="JBBCAQ010000034">
    <property type="protein sequence ID" value="KAK7580175.1"/>
    <property type="molecule type" value="Genomic_DNA"/>
</dbReference>
<feature type="region of interest" description="Disordered" evidence="1">
    <location>
        <begin position="209"/>
        <end position="236"/>
    </location>
</feature>
<feature type="compositionally biased region" description="Acidic residues" evidence="1">
    <location>
        <begin position="76"/>
        <end position="85"/>
    </location>
</feature>
<feature type="region of interest" description="Disordered" evidence="1">
    <location>
        <begin position="131"/>
        <end position="169"/>
    </location>
</feature>